<dbReference type="GO" id="GO:0051018">
    <property type="term" value="F:protein kinase A binding"/>
    <property type="evidence" value="ECO:0007669"/>
    <property type="project" value="TreeGrafter"/>
</dbReference>
<feature type="domain" description="GSKIP" evidence="2">
    <location>
        <begin position="26"/>
        <end position="124"/>
    </location>
</feature>
<dbReference type="SUPFAM" id="SSF103107">
    <property type="entry name" value="Hypothetical protein c14orf129, hspc210"/>
    <property type="match status" value="1"/>
</dbReference>
<dbReference type="OMA" id="FAVTEMH"/>
<dbReference type="HOGENOM" id="CLU_143747_1_0_1"/>
<dbReference type="Proteomes" id="UP000014500">
    <property type="component" value="Unassembled WGS sequence"/>
</dbReference>
<proteinExistence type="inferred from homology"/>
<dbReference type="STRING" id="126957.T1JA60"/>
<evidence type="ECO:0000259" key="2">
    <source>
        <dbReference type="Pfam" id="PF05303"/>
    </source>
</evidence>
<dbReference type="PANTHER" id="PTHR12490:SF4">
    <property type="entry name" value="GSK3B-INTERACTING PROTEIN"/>
    <property type="match status" value="1"/>
</dbReference>
<dbReference type="PANTHER" id="PTHR12490">
    <property type="entry name" value="GSK3B-INTERACTING PROTEIN"/>
    <property type="match status" value="1"/>
</dbReference>
<dbReference type="PhylomeDB" id="T1JA60"/>
<evidence type="ECO:0000313" key="3">
    <source>
        <dbReference type="EnsemblMetazoa" id="SMAR010618-PA"/>
    </source>
</evidence>
<reference evidence="4" key="1">
    <citation type="submission" date="2011-05" db="EMBL/GenBank/DDBJ databases">
        <authorList>
            <person name="Richards S.R."/>
            <person name="Qu J."/>
            <person name="Jiang H."/>
            <person name="Jhangiani S.N."/>
            <person name="Agravi P."/>
            <person name="Goodspeed R."/>
            <person name="Gross S."/>
            <person name="Mandapat C."/>
            <person name="Jackson L."/>
            <person name="Mathew T."/>
            <person name="Pu L."/>
            <person name="Thornton R."/>
            <person name="Saada N."/>
            <person name="Wilczek-Boney K.B."/>
            <person name="Lee S."/>
            <person name="Kovar C."/>
            <person name="Wu Y."/>
            <person name="Scherer S.E."/>
            <person name="Worley K.C."/>
            <person name="Muzny D.M."/>
            <person name="Gibbs R."/>
        </authorList>
    </citation>
    <scope>NUCLEOTIDE SEQUENCE</scope>
    <source>
        <strain evidence="4">Brora</strain>
    </source>
</reference>
<dbReference type="InterPro" id="IPR037395">
    <property type="entry name" value="GSKIP"/>
</dbReference>
<dbReference type="GO" id="GO:0060828">
    <property type="term" value="P:regulation of canonical Wnt signaling pathway"/>
    <property type="evidence" value="ECO:0007669"/>
    <property type="project" value="InterPro"/>
</dbReference>
<comment type="similarity">
    <text evidence="1">Belongs to the GSKIP family.</text>
</comment>
<dbReference type="eggNOG" id="KOG3965">
    <property type="taxonomic scope" value="Eukaryota"/>
</dbReference>
<organism evidence="3 4">
    <name type="scientific">Strigamia maritima</name>
    <name type="common">European centipede</name>
    <name type="synonym">Geophilus maritimus</name>
    <dbReference type="NCBI Taxonomy" id="126957"/>
    <lineage>
        <taxon>Eukaryota</taxon>
        <taxon>Metazoa</taxon>
        <taxon>Ecdysozoa</taxon>
        <taxon>Arthropoda</taxon>
        <taxon>Myriapoda</taxon>
        <taxon>Chilopoda</taxon>
        <taxon>Pleurostigmophora</taxon>
        <taxon>Geophilomorpha</taxon>
        <taxon>Linotaeniidae</taxon>
        <taxon>Strigamia</taxon>
    </lineage>
</organism>
<name>T1JA60_STRMM</name>
<evidence type="ECO:0000256" key="1">
    <source>
        <dbReference type="ARBA" id="ARBA00009571"/>
    </source>
</evidence>
<dbReference type="EnsemblMetazoa" id="SMAR010618-RA">
    <property type="protein sequence ID" value="SMAR010618-PA"/>
    <property type="gene ID" value="SMAR010618"/>
</dbReference>
<dbReference type="Pfam" id="PF05303">
    <property type="entry name" value="GSKIP_dom"/>
    <property type="match status" value="1"/>
</dbReference>
<dbReference type="InterPro" id="IPR007967">
    <property type="entry name" value="GSKIP_dom"/>
</dbReference>
<accession>T1JA60</accession>
<evidence type="ECO:0000313" key="4">
    <source>
        <dbReference type="Proteomes" id="UP000014500"/>
    </source>
</evidence>
<sequence length="135" mass="15226">MEQNREMNVDAGNQSENTLDDSDAWKLEAEAVINDVKVGVKDICVSQHLTSTSTKIYLNVTTLENDRLCIELTARGFKVVGKEYDMTDEPEETFFETPNSLLSGRSALFREAFSASLIEKLTQLQRENVDLEESD</sequence>
<dbReference type="EMBL" id="JH431984">
    <property type="status" value="NOT_ANNOTATED_CDS"/>
    <property type="molecule type" value="Genomic_DNA"/>
</dbReference>
<reference evidence="3" key="2">
    <citation type="submission" date="2015-02" db="UniProtKB">
        <authorList>
            <consortium name="EnsemblMetazoa"/>
        </authorList>
    </citation>
    <scope>IDENTIFICATION</scope>
</reference>
<dbReference type="Gene3D" id="3.30.2280.10">
    <property type="entry name" value="Hypothetical protein (hspc210)"/>
    <property type="match status" value="1"/>
</dbReference>
<protein>
    <recommendedName>
        <fullName evidence="2">GSKIP domain-containing protein</fullName>
    </recommendedName>
</protein>
<dbReference type="GO" id="GO:0005737">
    <property type="term" value="C:cytoplasm"/>
    <property type="evidence" value="ECO:0007669"/>
    <property type="project" value="TreeGrafter"/>
</dbReference>
<dbReference type="AlphaFoldDB" id="T1JA60"/>
<dbReference type="GO" id="GO:0019207">
    <property type="term" value="F:kinase regulator activity"/>
    <property type="evidence" value="ECO:0007669"/>
    <property type="project" value="TreeGrafter"/>
</dbReference>
<dbReference type="InterPro" id="IPR023231">
    <property type="entry name" value="GSKIP_dom_sf"/>
</dbReference>
<keyword evidence="4" id="KW-1185">Reference proteome</keyword>